<reference evidence="1 2" key="1">
    <citation type="journal article" date="2013" name="Mar. Genomics">
        <title>Expression of sulfatases in Rhodopirellula baltica and the diversity of sulfatases in the genus Rhodopirellula.</title>
        <authorList>
            <person name="Wegner C.E."/>
            <person name="Richter-Heitmann T."/>
            <person name="Klindworth A."/>
            <person name="Klockow C."/>
            <person name="Richter M."/>
            <person name="Achstetter T."/>
            <person name="Glockner F.O."/>
            <person name="Harder J."/>
        </authorList>
    </citation>
    <scope>NUCLEOTIDE SEQUENCE [LARGE SCALE GENOMIC DNA]</scope>
    <source>
        <strain evidence="1 2">SH28</strain>
    </source>
</reference>
<organism evidence="1 2">
    <name type="scientific">Rhodopirellula baltica SH28</name>
    <dbReference type="NCBI Taxonomy" id="993517"/>
    <lineage>
        <taxon>Bacteria</taxon>
        <taxon>Pseudomonadati</taxon>
        <taxon>Planctomycetota</taxon>
        <taxon>Planctomycetia</taxon>
        <taxon>Pirellulales</taxon>
        <taxon>Pirellulaceae</taxon>
        <taxon>Rhodopirellula</taxon>
    </lineage>
</organism>
<dbReference type="PATRIC" id="fig|993517.3.peg.704"/>
<proteinExistence type="predicted"/>
<dbReference type="Proteomes" id="UP000007993">
    <property type="component" value="Unassembled WGS sequence"/>
</dbReference>
<dbReference type="AlphaFoldDB" id="K5DAY8"/>
<evidence type="ECO:0000313" key="1">
    <source>
        <dbReference type="EMBL" id="EKK03902.1"/>
    </source>
</evidence>
<dbReference type="EMBL" id="AMCW01000018">
    <property type="protein sequence ID" value="EKK03902.1"/>
    <property type="molecule type" value="Genomic_DNA"/>
</dbReference>
<protein>
    <submittedName>
        <fullName evidence="1">Uncharacterized protein</fullName>
    </submittedName>
</protein>
<comment type="caution">
    <text evidence="1">The sequence shown here is derived from an EMBL/GenBank/DDBJ whole genome shotgun (WGS) entry which is preliminary data.</text>
</comment>
<evidence type="ECO:0000313" key="2">
    <source>
        <dbReference type="Proteomes" id="UP000007993"/>
    </source>
</evidence>
<name>K5DAY8_RHOBT</name>
<accession>K5DAY8</accession>
<sequence length="44" mass="5144">MRHGFIIGHSSTAFLREAGGLLRLLSGEFNEQRGIRHTRWESYR</sequence>
<gene>
    <name evidence="1" type="ORF">RBSH_00643</name>
</gene>